<dbReference type="AlphaFoldDB" id="A0A8H5BUV3"/>
<reference evidence="4 5" key="1">
    <citation type="journal article" date="2020" name="ISME J.">
        <title>Uncovering the hidden diversity of litter-decomposition mechanisms in mushroom-forming fungi.</title>
        <authorList>
            <person name="Floudas D."/>
            <person name="Bentzer J."/>
            <person name="Ahren D."/>
            <person name="Johansson T."/>
            <person name="Persson P."/>
            <person name="Tunlid A."/>
        </authorList>
    </citation>
    <scope>NUCLEOTIDE SEQUENCE [LARGE SCALE GENOMIC DNA]</scope>
    <source>
        <strain evidence="4 5">CBS 101986</strain>
    </source>
</reference>
<comment type="similarity">
    <text evidence="1">Belongs to the lcsJ thioesterase family.</text>
</comment>
<proteinExistence type="inferred from homology"/>
<evidence type="ECO:0000313" key="5">
    <source>
        <dbReference type="Proteomes" id="UP000567179"/>
    </source>
</evidence>
<evidence type="ECO:0008006" key="6">
    <source>
        <dbReference type="Google" id="ProtNLM"/>
    </source>
</evidence>
<organism evidence="4 5">
    <name type="scientific">Psilocybe cf. subviscida</name>
    <dbReference type="NCBI Taxonomy" id="2480587"/>
    <lineage>
        <taxon>Eukaryota</taxon>
        <taxon>Fungi</taxon>
        <taxon>Dikarya</taxon>
        <taxon>Basidiomycota</taxon>
        <taxon>Agaricomycotina</taxon>
        <taxon>Agaricomycetes</taxon>
        <taxon>Agaricomycetidae</taxon>
        <taxon>Agaricales</taxon>
        <taxon>Agaricineae</taxon>
        <taxon>Strophariaceae</taxon>
        <taxon>Psilocybe</taxon>
    </lineage>
</organism>
<name>A0A8H5BUV3_9AGAR</name>
<dbReference type="PANTHER" id="PTHR12475">
    <property type="match status" value="1"/>
</dbReference>
<feature type="region of interest" description="Disordered" evidence="2">
    <location>
        <begin position="211"/>
        <end position="234"/>
    </location>
</feature>
<feature type="region of interest" description="Disordered" evidence="2">
    <location>
        <begin position="249"/>
        <end position="278"/>
    </location>
</feature>
<accession>A0A8H5BUV3</accession>
<keyword evidence="3" id="KW-0812">Transmembrane</keyword>
<dbReference type="Proteomes" id="UP000567179">
    <property type="component" value="Unassembled WGS sequence"/>
</dbReference>
<keyword evidence="3" id="KW-0472">Membrane</keyword>
<feature type="compositionally biased region" description="Low complexity" evidence="2">
    <location>
        <begin position="256"/>
        <end position="278"/>
    </location>
</feature>
<feature type="compositionally biased region" description="Basic and acidic residues" evidence="2">
    <location>
        <begin position="219"/>
        <end position="229"/>
    </location>
</feature>
<dbReference type="InterPro" id="IPR051490">
    <property type="entry name" value="THEM6_lcsJ_thioesterase"/>
</dbReference>
<protein>
    <recommendedName>
        <fullName evidence="6">Thioesterase domain-containing protein</fullName>
    </recommendedName>
</protein>
<dbReference type="Pfam" id="PF13279">
    <property type="entry name" value="4HBT_2"/>
    <property type="match status" value="1"/>
</dbReference>
<evidence type="ECO:0000256" key="2">
    <source>
        <dbReference type="SAM" id="MobiDB-lite"/>
    </source>
</evidence>
<gene>
    <name evidence="4" type="ORF">D9619_009448</name>
</gene>
<dbReference type="PANTHER" id="PTHR12475:SF4">
    <property type="entry name" value="PROTEIN THEM6"/>
    <property type="match status" value="1"/>
</dbReference>
<keyword evidence="3" id="KW-1133">Transmembrane helix</keyword>
<dbReference type="EMBL" id="JAACJJ010000002">
    <property type="protein sequence ID" value="KAF5329664.1"/>
    <property type="molecule type" value="Genomic_DNA"/>
</dbReference>
<dbReference type="SUPFAM" id="SSF54637">
    <property type="entry name" value="Thioesterase/thiol ester dehydrase-isomerase"/>
    <property type="match status" value="1"/>
</dbReference>
<comment type="caution">
    <text evidence="4">The sequence shown here is derived from an EMBL/GenBank/DDBJ whole genome shotgun (WGS) entry which is preliminary data.</text>
</comment>
<keyword evidence="5" id="KW-1185">Reference proteome</keyword>
<dbReference type="Gene3D" id="3.10.129.10">
    <property type="entry name" value="Hotdog Thioesterase"/>
    <property type="match status" value="1"/>
</dbReference>
<sequence length="422" mass="46392">MATDKDIMSSLVATAPSALNAAAGQISTTNALRLTGKLGKVLLILLLILNARSWPMMWHFRVFRPVLWLRLQDMILRLRGLFMSRKRKILMRDKWGDSISPVGQHPIETVVPYKTWASFDDCDFNLHLSNSCYAKTLDASRFKCSMQLFPMFFAAGGWIALAGTHYHFIREIPMLKAYEARTSIVAWEQKWFYVLHKFVRKPTKKEAAQIAKQAARTSSAEKAKEREATDNAPIHPQIMALRMPVVDDVTGSSPDPSATGTPNPSSSSSLNPPTSTQTTLSAAAAGLVSSALANGGLEEDGSILHTIVISQCCFKIGRITVPPALVLAANGMTGARGYSHAAPHPEWASEARKLRAVSEGGGLRTLRKFLTGGWKDVQEAAKKEGKKPWWDEAMGEEVAETNKRNLALVEGLRFGMEGTRTI</sequence>
<dbReference type="OrthoDB" id="265761at2759"/>
<evidence type="ECO:0000256" key="3">
    <source>
        <dbReference type="SAM" id="Phobius"/>
    </source>
</evidence>
<dbReference type="InterPro" id="IPR029069">
    <property type="entry name" value="HotDog_dom_sf"/>
</dbReference>
<evidence type="ECO:0000313" key="4">
    <source>
        <dbReference type="EMBL" id="KAF5329664.1"/>
    </source>
</evidence>
<feature type="transmembrane region" description="Helical" evidence="3">
    <location>
        <begin position="148"/>
        <end position="168"/>
    </location>
</feature>
<evidence type="ECO:0000256" key="1">
    <source>
        <dbReference type="ARBA" id="ARBA00038476"/>
    </source>
</evidence>